<feature type="compositionally biased region" description="Polar residues" evidence="1">
    <location>
        <begin position="123"/>
        <end position="132"/>
    </location>
</feature>
<sequence length="132" mass="13159">MSVQAARTGLTLWHLKGADAYLAYHHAVFASGEHEGRLSQPAIDAALQAAVTNARRREASDTCCLPGAVVMGGADGGEGLRPPGGGVSGGGAGHARYPDATGQKPGGLRGVGAGNGRIHAARRTQQPAPGSG</sequence>
<dbReference type="Proteomes" id="UP000001932">
    <property type="component" value="Plasmid pSG1"/>
</dbReference>
<evidence type="ECO:0000313" key="3">
    <source>
        <dbReference type="Proteomes" id="UP000001932"/>
    </source>
</evidence>
<dbReference type="KEGG" id="sgl:SGP1_0017"/>
<evidence type="ECO:0000313" key="2">
    <source>
        <dbReference type="EMBL" id="BAE75724.1"/>
    </source>
</evidence>
<feature type="compositionally biased region" description="Gly residues" evidence="1">
    <location>
        <begin position="75"/>
        <end position="93"/>
    </location>
</feature>
<feature type="compositionally biased region" description="Gly residues" evidence="1">
    <location>
        <begin position="104"/>
        <end position="115"/>
    </location>
</feature>
<dbReference type="HOGENOM" id="CLU_1915712_0_0_6"/>
<keyword evidence="2" id="KW-0614">Plasmid</keyword>
<dbReference type="EMBL" id="AP008233">
    <property type="protein sequence ID" value="BAE75724.1"/>
    <property type="molecule type" value="Genomic_DNA"/>
</dbReference>
<geneLocation type="plasmid" evidence="2 3">
    <name>pSG1</name>
</geneLocation>
<reference evidence="2 3" key="1">
    <citation type="journal article" date="2006" name="Genome Res.">
        <title>Massive genome erosion and functional adaptations provide insights into the symbiotic lifestyle of Sodalis glossinidius in the tsetse host.</title>
        <authorList>
            <person name="Toh H."/>
            <person name="Weiss B.L."/>
            <person name="Perkin S.A.H."/>
            <person name="Yamashita A."/>
            <person name="Oshima K."/>
            <person name="Hattori M."/>
            <person name="Aksoy S."/>
        </authorList>
    </citation>
    <scope>NUCLEOTIDE SEQUENCE [LARGE SCALE GENOMIC DNA]</scope>
    <source>
        <strain evidence="3">morsitans</strain>
    </source>
</reference>
<organism evidence="2 3">
    <name type="scientific">Sodalis glossinidius (strain morsitans)</name>
    <dbReference type="NCBI Taxonomy" id="343509"/>
    <lineage>
        <taxon>Bacteria</taxon>
        <taxon>Pseudomonadati</taxon>
        <taxon>Pseudomonadota</taxon>
        <taxon>Gammaproteobacteria</taxon>
        <taxon>Enterobacterales</taxon>
        <taxon>Bruguierivoracaceae</taxon>
        <taxon>Sodalis</taxon>
    </lineage>
</organism>
<dbReference type="AlphaFoldDB" id="Q2NQ51"/>
<protein>
    <submittedName>
        <fullName evidence="2">Uncharacterized protein</fullName>
    </submittedName>
</protein>
<evidence type="ECO:0000256" key="1">
    <source>
        <dbReference type="SAM" id="MobiDB-lite"/>
    </source>
</evidence>
<keyword evidence="3" id="KW-1185">Reference proteome</keyword>
<feature type="region of interest" description="Disordered" evidence="1">
    <location>
        <begin position="75"/>
        <end position="132"/>
    </location>
</feature>
<name>Q2NQ51_SODGM</name>
<proteinExistence type="predicted"/>
<accession>Q2NQ51</accession>
<gene>
    <name evidence="2" type="ordered locus">SGP1_0017</name>
</gene>